<feature type="signal peptide" evidence="2">
    <location>
        <begin position="1"/>
        <end position="21"/>
    </location>
</feature>
<evidence type="ECO:0000256" key="1">
    <source>
        <dbReference type="SAM" id="MobiDB-lite"/>
    </source>
</evidence>
<sequence length="112" mass="12453">MLRWHILQSLSLLPEFCFVNSTPQPDPLSRSTTSTEHSDDTVPDDDPLLSCFSSLLLLPSFSATPTISFDSDNRRPPPPLLQLPDSKSISEGLCKVDIFTQTQIMNLHVNAK</sequence>
<dbReference type="Proteomes" id="UP000030748">
    <property type="component" value="Unassembled WGS sequence"/>
</dbReference>
<feature type="region of interest" description="Disordered" evidence="1">
    <location>
        <begin position="67"/>
        <end position="86"/>
    </location>
</feature>
<feature type="compositionally biased region" description="Polar residues" evidence="1">
    <location>
        <begin position="22"/>
        <end position="35"/>
    </location>
</feature>
<keyword evidence="4" id="KW-1185">Reference proteome</keyword>
<keyword evidence="2" id="KW-0732">Signal</keyword>
<feature type="region of interest" description="Disordered" evidence="1">
    <location>
        <begin position="22"/>
        <end position="45"/>
    </location>
</feature>
<evidence type="ECO:0000313" key="3">
    <source>
        <dbReference type="EMBL" id="EYU19966.1"/>
    </source>
</evidence>
<dbReference type="AlphaFoldDB" id="A0A022PW10"/>
<gene>
    <name evidence="3" type="ORF">MIMGU_mgv1a016685mg</name>
</gene>
<dbReference type="EMBL" id="KI632289">
    <property type="protein sequence ID" value="EYU19966.1"/>
    <property type="molecule type" value="Genomic_DNA"/>
</dbReference>
<accession>A0A022PW10</accession>
<protein>
    <submittedName>
        <fullName evidence="3">Uncharacterized protein</fullName>
    </submittedName>
</protein>
<evidence type="ECO:0000313" key="4">
    <source>
        <dbReference type="Proteomes" id="UP000030748"/>
    </source>
</evidence>
<evidence type="ECO:0000256" key="2">
    <source>
        <dbReference type="SAM" id="SignalP"/>
    </source>
</evidence>
<organism evidence="3 4">
    <name type="scientific">Erythranthe guttata</name>
    <name type="common">Yellow monkey flower</name>
    <name type="synonym">Mimulus guttatus</name>
    <dbReference type="NCBI Taxonomy" id="4155"/>
    <lineage>
        <taxon>Eukaryota</taxon>
        <taxon>Viridiplantae</taxon>
        <taxon>Streptophyta</taxon>
        <taxon>Embryophyta</taxon>
        <taxon>Tracheophyta</taxon>
        <taxon>Spermatophyta</taxon>
        <taxon>Magnoliopsida</taxon>
        <taxon>eudicotyledons</taxon>
        <taxon>Gunneridae</taxon>
        <taxon>Pentapetalae</taxon>
        <taxon>asterids</taxon>
        <taxon>lamiids</taxon>
        <taxon>Lamiales</taxon>
        <taxon>Phrymaceae</taxon>
        <taxon>Erythranthe</taxon>
    </lineage>
</organism>
<name>A0A022PW10_ERYGU</name>
<feature type="chain" id="PRO_5001503748" evidence="2">
    <location>
        <begin position="22"/>
        <end position="112"/>
    </location>
</feature>
<proteinExistence type="predicted"/>
<reference evidence="3 4" key="1">
    <citation type="journal article" date="2013" name="Proc. Natl. Acad. Sci. U.S.A.">
        <title>Fine-scale variation in meiotic recombination in Mimulus inferred from population shotgun sequencing.</title>
        <authorList>
            <person name="Hellsten U."/>
            <person name="Wright K.M."/>
            <person name="Jenkins J."/>
            <person name="Shu S."/>
            <person name="Yuan Y."/>
            <person name="Wessler S.R."/>
            <person name="Schmutz J."/>
            <person name="Willis J.H."/>
            <person name="Rokhsar D.S."/>
        </authorList>
    </citation>
    <scope>NUCLEOTIDE SEQUENCE [LARGE SCALE GENOMIC DNA]</scope>
    <source>
        <strain evidence="4">cv. DUN x IM62</strain>
    </source>
</reference>